<evidence type="ECO:0000313" key="2">
    <source>
        <dbReference type="Proteomes" id="UP001060085"/>
    </source>
</evidence>
<dbReference type="Proteomes" id="UP001060085">
    <property type="component" value="Linkage Group LG06"/>
</dbReference>
<proteinExistence type="predicted"/>
<accession>A0ACC0AH12</accession>
<evidence type="ECO:0000313" key="1">
    <source>
        <dbReference type="EMBL" id="KAI5659655.1"/>
    </source>
</evidence>
<sequence>MDAIHQMCMVPISLIQKSWTLLTNQMISHAKLTISITDDRNTINMTEHVTTITQIVSDEPSMLYPTVNDDDDEIGHSDEDYVEEELQTLVNPVTENTVTQWESSQWFNSARYDYTQFGASLNIDLGSPIDDLVESGTLRLLD</sequence>
<gene>
    <name evidence="1" type="ORF">M9H77_28448</name>
</gene>
<name>A0ACC0AH12_CATRO</name>
<keyword evidence="2" id="KW-1185">Reference proteome</keyword>
<dbReference type="EMBL" id="CM044706">
    <property type="protein sequence ID" value="KAI5659655.1"/>
    <property type="molecule type" value="Genomic_DNA"/>
</dbReference>
<protein>
    <submittedName>
        <fullName evidence="1">Uncharacterized protein</fullName>
    </submittedName>
</protein>
<reference evidence="2" key="1">
    <citation type="journal article" date="2023" name="Nat. Plants">
        <title>Single-cell RNA sequencing provides a high-resolution roadmap for understanding the multicellular compartmentation of specialized metabolism.</title>
        <authorList>
            <person name="Sun S."/>
            <person name="Shen X."/>
            <person name="Li Y."/>
            <person name="Li Y."/>
            <person name="Wang S."/>
            <person name="Li R."/>
            <person name="Zhang H."/>
            <person name="Shen G."/>
            <person name="Guo B."/>
            <person name="Wei J."/>
            <person name="Xu J."/>
            <person name="St-Pierre B."/>
            <person name="Chen S."/>
            <person name="Sun C."/>
        </authorList>
    </citation>
    <scope>NUCLEOTIDE SEQUENCE [LARGE SCALE GENOMIC DNA]</scope>
</reference>
<organism evidence="1 2">
    <name type="scientific">Catharanthus roseus</name>
    <name type="common">Madagascar periwinkle</name>
    <name type="synonym">Vinca rosea</name>
    <dbReference type="NCBI Taxonomy" id="4058"/>
    <lineage>
        <taxon>Eukaryota</taxon>
        <taxon>Viridiplantae</taxon>
        <taxon>Streptophyta</taxon>
        <taxon>Embryophyta</taxon>
        <taxon>Tracheophyta</taxon>
        <taxon>Spermatophyta</taxon>
        <taxon>Magnoliopsida</taxon>
        <taxon>eudicotyledons</taxon>
        <taxon>Gunneridae</taxon>
        <taxon>Pentapetalae</taxon>
        <taxon>asterids</taxon>
        <taxon>lamiids</taxon>
        <taxon>Gentianales</taxon>
        <taxon>Apocynaceae</taxon>
        <taxon>Rauvolfioideae</taxon>
        <taxon>Vinceae</taxon>
        <taxon>Catharanthinae</taxon>
        <taxon>Catharanthus</taxon>
    </lineage>
</organism>
<comment type="caution">
    <text evidence="1">The sequence shown here is derived from an EMBL/GenBank/DDBJ whole genome shotgun (WGS) entry which is preliminary data.</text>
</comment>